<protein>
    <submittedName>
        <fullName evidence="1">Uncharacterized protein</fullName>
    </submittedName>
</protein>
<comment type="caution">
    <text evidence="1">The sequence shown here is derived from an EMBL/GenBank/DDBJ whole genome shotgun (WGS) entry which is preliminary data.</text>
</comment>
<gene>
    <name evidence="1" type="ORF">RRG08_035216</name>
</gene>
<name>A0AAE0ZMQ1_9GAST</name>
<accession>A0AAE0ZMQ1</accession>
<keyword evidence="2" id="KW-1185">Reference proteome</keyword>
<dbReference type="Proteomes" id="UP001283361">
    <property type="component" value="Unassembled WGS sequence"/>
</dbReference>
<proteinExistence type="predicted"/>
<reference evidence="1" key="1">
    <citation type="journal article" date="2023" name="G3 (Bethesda)">
        <title>A reference genome for the long-term kleptoplast-retaining sea slug Elysia crispata morphotype clarki.</title>
        <authorList>
            <person name="Eastman K.E."/>
            <person name="Pendleton A.L."/>
            <person name="Shaikh M.A."/>
            <person name="Suttiyut T."/>
            <person name="Ogas R."/>
            <person name="Tomko P."/>
            <person name="Gavelis G."/>
            <person name="Widhalm J.R."/>
            <person name="Wisecaver J.H."/>
        </authorList>
    </citation>
    <scope>NUCLEOTIDE SEQUENCE</scope>
    <source>
        <strain evidence="1">ECLA1</strain>
    </source>
</reference>
<organism evidence="1 2">
    <name type="scientific">Elysia crispata</name>
    <name type="common">lettuce slug</name>
    <dbReference type="NCBI Taxonomy" id="231223"/>
    <lineage>
        <taxon>Eukaryota</taxon>
        <taxon>Metazoa</taxon>
        <taxon>Spiralia</taxon>
        <taxon>Lophotrochozoa</taxon>
        <taxon>Mollusca</taxon>
        <taxon>Gastropoda</taxon>
        <taxon>Heterobranchia</taxon>
        <taxon>Euthyneura</taxon>
        <taxon>Panpulmonata</taxon>
        <taxon>Sacoglossa</taxon>
        <taxon>Placobranchoidea</taxon>
        <taxon>Plakobranchidae</taxon>
        <taxon>Elysia</taxon>
    </lineage>
</organism>
<sequence>MAKTACVSANKSDLTRTKAWTDTYVYPWLGVIVGTGAERYSKAPFERILRLWRRTWGYQWSKIVSYGSCVNPDPPIDLGGIQLEWEEECSGGPKTLLPLVLTTWTDFRAAADLVRNIDTRSFAEWKSQEVALP</sequence>
<dbReference type="EMBL" id="JAWDGP010003655">
    <property type="protein sequence ID" value="KAK3772175.1"/>
    <property type="molecule type" value="Genomic_DNA"/>
</dbReference>
<dbReference type="AlphaFoldDB" id="A0AAE0ZMQ1"/>
<evidence type="ECO:0000313" key="1">
    <source>
        <dbReference type="EMBL" id="KAK3772175.1"/>
    </source>
</evidence>
<evidence type="ECO:0000313" key="2">
    <source>
        <dbReference type="Proteomes" id="UP001283361"/>
    </source>
</evidence>